<keyword evidence="4" id="KW-0804">Transcription</keyword>
<dbReference type="Pfam" id="PF00126">
    <property type="entry name" value="HTH_1"/>
    <property type="match status" value="1"/>
</dbReference>
<evidence type="ECO:0000256" key="4">
    <source>
        <dbReference type="ARBA" id="ARBA00023163"/>
    </source>
</evidence>
<dbReference type="InterPro" id="IPR000847">
    <property type="entry name" value="LysR_HTH_N"/>
</dbReference>
<dbReference type="Pfam" id="PF03466">
    <property type="entry name" value="LysR_substrate"/>
    <property type="match status" value="1"/>
</dbReference>
<reference evidence="6 7" key="1">
    <citation type="submission" date="2018-04" db="EMBL/GenBank/DDBJ databases">
        <title>Genomic Encyclopedia of Archaeal and Bacterial Type Strains, Phase II (KMG-II): from individual species to whole genera.</title>
        <authorList>
            <person name="Goeker M."/>
        </authorList>
    </citation>
    <scope>NUCLEOTIDE SEQUENCE [LARGE SCALE GENOMIC DNA]</scope>
    <source>
        <strain evidence="6 7">DSM 23382</strain>
    </source>
</reference>
<dbReference type="GO" id="GO:0003700">
    <property type="term" value="F:DNA-binding transcription factor activity"/>
    <property type="evidence" value="ECO:0007669"/>
    <property type="project" value="InterPro"/>
</dbReference>
<evidence type="ECO:0000313" key="6">
    <source>
        <dbReference type="EMBL" id="PTW55020.1"/>
    </source>
</evidence>
<evidence type="ECO:0000256" key="3">
    <source>
        <dbReference type="ARBA" id="ARBA00023125"/>
    </source>
</evidence>
<dbReference type="PANTHER" id="PTHR30419:SF8">
    <property type="entry name" value="NITROGEN ASSIMILATION TRANSCRIPTIONAL ACTIVATOR-RELATED"/>
    <property type="match status" value="1"/>
</dbReference>
<dbReference type="Gene3D" id="1.10.10.10">
    <property type="entry name" value="Winged helix-like DNA-binding domain superfamily/Winged helix DNA-binding domain"/>
    <property type="match status" value="1"/>
</dbReference>
<dbReference type="Proteomes" id="UP000244081">
    <property type="component" value="Unassembled WGS sequence"/>
</dbReference>
<dbReference type="EMBL" id="QAYG01000013">
    <property type="protein sequence ID" value="PTW55020.1"/>
    <property type="molecule type" value="Genomic_DNA"/>
</dbReference>
<proteinExistence type="inferred from homology"/>
<gene>
    <name evidence="6" type="ORF">C8N35_11361</name>
</gene>
<dbReference type="InterPro" id="IPR005119">
    <property type="entry name" value="LysR_subst-bd"/>
</dbReference>
<dbReference type="RefSeq" id="WP_107991889.1">
    <property type="nucleotide sequence ID" value="NZ_QAYG01000013.1"/>
</dbReference>
<sequence length="327" mass="35621">MDTTSSAKGGFVVRDELIRRGLRLSQLRLLLALSETRQVSAAAVQVAMTQPAASRLLSDLERAVGARLYSRHARGVTLTPAGTALAERARQTLRGLDAVQHEIAAIESGERGTVRIGSVTGPAVQLVLPVIRELRVTYPEIELSVLVDTSNKLGDALLAGDLDFYIGRVPDGMEARTVALDEIGPEPVSLIARLEHPLSRRPDPSMADCLAYDWVMQPEDGLLRRTVEAYLLRNGYRPPERILSTSSMLLTLAIICETNAIAPIARSAANFYASQNAFGGRIRCLEAGEDMAVVPYSLIYLRGIEPSPAVRRVRQLIRQKIPPQPGV</sequence>
<dbReference type="SUPFAM" id="SSF53850">
    <property type="entry name" value="Periplasmic binding protein-like II"/>
    <property type="match status" value="1"/>
</dbReference>
<dbReference type="GO" id="GO:0005829">
    <property type="term" value="C:cytosol"/>
    <property type="evidence" value="ECO:0007669"/>
    <property type="project" value="TreeGrafter"/>
</dbReference>
<evidence type="ECO:0000259" key="5">
    <source>
        <dbReference type="PROSITE" id="PS50931"/>
    </source>
</evidence>
<dbReference type="InterPro" id="IPR050950">
    <property type="entry name" value="HTH-type_LysR_regulators"/>
</dbReference>
<dbReference type="PROSITE" id="PS50931">
    <property type="entry name" value="HTH_LYSR"/>
    <property type="match status" value="1"/>
</dbReference>
<keyword evidence="2" id="KW-0805">Transcription regulation</keyword>
<dbReference type="Gene3D" id="3.40.190.10">
    <property type="entry name" value="Periplasmic binding protein-like II"/>
    <property type="match status" value="2"/>
</dbReference>
<dbReference type="InterPro" id="IPR036390">
    <property type="entry name" value="WH_DNA-bd_sf"/>
</dbReference>
<organism evidence="6 7">
    <name type="scientific">Breoghania corrubedonensis</name>
    <dbReference type="NCBI Taxonomy" id="665038"/>
    <lineage>
        <taxon>Bacteria</taxon>
        <taxon>Pseudomonadati</taxon>
        <taxon>Pseudomonadota</taxon>
        <taxon>Alphaproteobacteria</taxon>
        <taxon>Hyphomicrobiales</taxon>
        <taxon>Stappiaceae</taxon>
        <taxon>Breoghania</taxon>
    </lineage>
</organism>
<dbReference type="AlphaFoldDB" id="A0A2T5UU37"/>
<dbReference type="GO" id="GO:0003677">
    <property type="term" value="F:DNA binding"/>
    <property type="evidence" value="ECO:0007669"/>
    <property type="project" value="UniProtKB-KW"/>
</dbReference>
<evidence type="ECO:0000256" key="1">
    <source>
        <dbReference type="ARBA" id="ARBA00009437"/>
    </source>
</evidence>
<dbReference type="InterPro" id="IPR036388">
    <property type="entry name" value="WH-like_DNA-bd_sf"/>
</dbReference>
<dbReference type="OrthoDB" id="7809623at2"/>
<keyword evidence="7" id="KW-1185">Reference proteome</keyword>
<feature type="domain" description="HTH lysR-type" evidence="5">
    <location>
        <begin position="22"/>
        <end position="79"/>
    </location>
</feature>
<evidence type="ECO:0000313" key="7">
    <source>
        <dbReference type="Proteomes" id="UP000244081"/>
    </source>
</evidence>
<dbReference type="PANTHER" id="PTHR30419">
    <property type="entry name" value="HTH-TYPE TRANSCRIPTIONAL REGULATOR YBHD"/>
    <property type="match status" value="1"/>
</dbReference>
<comment type="caution">
    <text evidence="6">The sequence shown here is derived from an EMBL/GenBank/DDBJ whole genome shotgun (WGS) entry which is preliminary data.</text>
</comment>
<name>A0A2T5UU37_9HYPH</name>
<protein>
    <submittedName>
        <fullName evidence="6">DNA-binding transcriptional LysR family regulator</fullName>
    </submittedName>
</protein>
<accession>A0A2T5UU37</accession>
<dbReference type="SUPFAM" id="SSF46785">
    <property type="entry name" value="Winged helix' DNA-binding domain"/>
    <property type="match status" value="1"/>
</dbReference>
<keyword evidence="3 6" id="KW-0238">DNA-binding</keyword>
<evidence type="ECO:0000256" key="2">
    <source>
        <dbReference type="ARBA" id="ARBA00023015"/>
    </source>
</evidence>
<comment type="similarity">
    <text evidence="1">Belongs to the LysR transcriptional regulatory family.</text>
</comment>